<protein>
    <recommendedName>
        <fullName evidence="3">Bacterial mobilisation domain-containing protein</fullName>
    </recommendedName>
</protein>
<name>A0A2T1EMD3_9CYAN</name>
<reference evidence="1 2" key="2">
    <citation type="submission" date="2018-03" db="EMBL/GenBank/DDBJ databases">
        <title>The ancient ancestry and fast evolution of plastids.</title>
        <authorList>
            <person name="Moore K.R."/>
            <person name="Magnabosco C."/>
            <person name="Momper L."/>
            <person name="Gold D.A."/>
            <person name="Bosak T."/>
            <person name="Fournier G.P."/>
        </authorList>
    </citation>
    <scope>NUCLEOTIDE SEQUENCE [LARGE SCALE GENOMIC DNA]</scope>
    <source>
        <strain evidence="1 2">ULC18</strain>
    </source>
</reference>
<organism evidence="1 2">
    <name type="scientific">Stenomitos frigidus ULC18</name>
    <dbReference type="NCBI Taxonomy" id="2107698"/>
    <lineage>
        <taxon>Bacteria</taxon>
        <taxon>Bacillati</taxon>
        <taxon>Cyanobacteriota</taxon>
        <taxon>Cyanophyceae</taxon>
        <taxon>Leptolyngbyales</taxon>
        <taxon>Leptolyngbyaceae</taxon>
        <taxon>Stenomitos</taxon>
    </lineage>
</organism>
<evidence type="ECO:0008006" key="3">
    <source>
        <dbReference type="Google" id="ProtNLM"/>
    </source>
</evidence>
<sequence>MLDPESKLDHEAYLTALEQLMAPVLPPLLATERLSCRVPSKEHQALKVWCKAQGLPLSDYVRARLYDQPLPKRPHKERVSPLEQHVLVALNRLGNNLNQTVRRLYRQEHPSLNEVDRELLQTIQAQLKDIQRQLRTE</sequence>
<gene>
    <name evidence="1" type="ORF">C7B82_03325</name>
</gene>
<evidence type="ECO:0000313" key="1">
    <source>
        <dbReference type="EMBL" id="PSB33909.1"/>
    </source>
</evidence>
<dbReference type="Proteomes" id="UP000239576">
    <property type="component" value="Unassembled WGS sequence"/>
</dbReference>
<keyword evidence="2" id="KW-1185">Reference proteome</keyword>
<dbReference type="OrthoDB" id="485983at2"/>
<accession>A0A2T1EMD3</accession>
<dbReference type="RefSeq" id="WP_106254899.1">
    <property type="nucleotide sequence ID" value="NZ_CAWNSW010000059.1"/>
</dbReference>
<dbReference type="InterPro" id="IPR053842">
    <property type="entry name" value="NikA-like"/>
</dbReference>
<dbReference type="EMBL" id="PVWK01000016">
    <property type="protein sequence ID" value="PSB33909.1"/>
    <property type="molecule type" value="Genomic_DNA"/>
</dbReference>
<comment type="caution">
    <text evidence="1">The sequence shown here is derived from an EMBL/GenBank/DDBJ whole genome shotgun (WGS) entry which is preliminary data.</text>
</comment>
<proteinExistence type="predicted"/>
<reference evidence="2" key="1">
    <citation type="submission" date="2018-02" db="EMBL/GenBank/DDBJ databases">
        <authorList>
            <person name="Moore K."/>
            <person name="Momper L."/>
        </authorList>
    </citation>
    <scope>NUCLEOTIDE SEQUENCE [LARGE SCALE GENOMIC DNA]</scope>
    <source>
        <strain evidence="2">ULC18</strain>
    </source>
</reference>
<dbReference type="AlphaFoldDB" id="A0A2T1EMD3"/>
<evidence type="ECO:0000313" key="2">
    <source>
        <dbReference type="Proteomes" id="UP000239576"/>
    </source>
</evidence>
<dbReference type="Pfam" id="PF21983">
    <property type="entry name" value="NikA-like"/>
    <property type="match status" value="1"/>
</dbReference>